<keyword evidence="1" id="KW-1133">Transmembrane helix</keyword>
<sequence length="37" mass="3851">MFAIEASERFFAAAFSVVISAAFLAYAIIPASPSLVA</sequence>
<keyword evidence="1" id="KW-0472">Membrane</keyword>
<evidence type="ECO:0000256" key="1">
    <source>
        <dbReference type="SAM" id="Phobius"/>
    </source>
</evidence>
<evidence type="ECO:0000313" key="3">
    <source>
        <dbReference type="Proteomes" id="UP001216558"/>
    </source>
</evidence>
<dbReference type="RefSeq" id="WP_273677531.1">
    <property type="nucleotide sequence ID" value="NZ_JAQQXQ010000005.1"/>
</dbReference>
<dbReference type="Proteomes" id="UP001216558">
    <property type="component" value="Unassembled WGS sequence"/>
</dbReference>
<name>A0ABT5JPI3_9SPHN</name>
<protein>
    <submittedName>
        <fullName evidence="2">Enoyl-CoA hydratase</fullName>
    </submittedName>
</protein>
<reference evidence="2 3" key="1">
    <citation type="submission" date="2022-10" db="EMBL/GenBank/DDBJ databases">
        <title>Erythrobacter sp. sf7 Genome sequencing.</title>
        <authorList>
            <person name="Park S."/>
        </authorList>
    </citation>
    <scope>NUCLEOTIDE SEQUENCE [LARGE SCALE GENOMIC DNA]</scope>
    <source>
        <strain evidence="3">sf7</strain>
    </source>
</reference>
<feature type="transmembrane region" description="Helical" evidence="1">
    <location>
        <begin position="12"/>
        <end position="29"/>
    </location>
</feature>
<gene>
    <name evidence="2" type="ORF">OIK40_07690</name>
</gene>
<keyword evidence="1" id="KW-0812">Transmembrane</keyword>
<proteinExistence type="predicted"/>
<organism evidence="2 3">
    <name type="scientific">Erythrobacter fulvus</name>
    <dbReference type="NCBI Taxonomy" id="2987523"/>
    <lineage>
        <taxon>Bacteria</taxon>
        <taxon>Pseudomonadati</taxon>
        <taxon>Pseudomonadota</taxon>
        <taxon>Alphaproteobacteria</taxon>
        <taxon>Sphingomonadales</taxon>
        <taxon>Erythrobacteraceae</taxon>
        <taxon>Erythrobacter/Porphyrobacter group</taxon>
        <taxon>Erythrobacter</taxon>
    </lineage>
</organism>
<evidence type="ECO:0000313" key="2">
    <source>
        <dbReference type="EMBL" id="MDC8754519.1"/>
    </source>
</evidence>
<keyword evidence="3" id="KW-1185">Reference proteome</keyword>
<accession>A0ABT5JPI3</accession>
<dbReference type="EMBL" id="JAQQXQ010000005">
    <property type="protein sequence ID" value="MDC8754519.1"/>
    <property type="molecule type" value="Genomic_DNA"/>
</dbReference>
<comment type="caution">
    <text evidence="2">The sequence shown here is derived from an EMBL/GenBank/DDBJ whole genome shotgun (WGS) entry which is preliminary data.</text>
</comment>